<feature type="compositionally biased region" description="Low complexity" evidence="1">
    <location>
        <begin position="415"/>
        <end position="432"/>
    </location>
</feature>
<feature type="compositionally biased region" description="Basic residues" evidence="1">
    <location>
        <begin position="284"/>
        <end position="293"/>
    </location>
</feature>
<feature type="region of interest" description="Disordered" evidence="1">
    <location>
        <begin position="42"/>
        <end position="66"/>
    </location>
</feature>
<dbReference type="GO" id="GO:0017056">
    <property type="term" value="F:structural constituent of nuclear pore"/>
    <property type="evidence" value="ECO:0007669"/>
    <property type="project" value="TreeGrafter"/>
</dbReference>
<dbReference type="AlphaFoldDB" id="A0A8C5KNG2"/>
<dbReference type="GO" id="GO:0006405">
    <property type="term" value="P:RNA export from nucleus"/>
    <property type="evidence" value="ECO:0007669"/>
    <property type="project" value="TreeGrafter"/>
</dbReference>
<dbReference type="Ensembl" id="ENSJJAT00000017863.1">
    <property type="protein sequence ID" value="ENSJJAP00000011392.1"/>
    <property type="gene ID" value="ENSJJAG00000014729.1"/>
</dbReference>
<reference evidence="2" key="1">
    <citation type="submission" date="2025-08" db="UniProtKB">
        <authorList>
            <consortium name="Ensembl"/>
        </authorList>
    </citation>
    <scope>IDENTIFICATION</scope>
</reference>
<dbReference type="GO" id="GO:0006606">
    <property type="term" value="P:protein import into nucleus"/>
    <property type="evidence" value="ECO:0007669"/>
    <property type="project" value="TreeGrafter"/>
</dbReference>
<dbReference type="PANTHER" id="PTHR23193:SF20">
    <property type="entry name" value="POM121-LIKE PROTEIN 2"/>
    <property type="match status" value="1"/>
</dbReference>
<proteinExistence type="predicted"/>
<feature type="region of interest" description="Disordered" evidence="1">
    <location>
        <begin position="206"/>
        <end position="294"/>
    </location>
</feature>
<feature type="compositionally biased region" description="Basic and acidic residues" evidence="1">
    <location>
        <begin position="258"/>
        <end position="267"/>
    </location>
</feature>
<dbReference type="InterPro" id="IPR026054">
    <property type="entry name" value="Nucleoporin"/>
</dbReference>
<dbReference type="GO" id="GO:0008139">
    <property type="term" value="F:nuclear localization sequence binding"/>
    <property type="evidence" value="ECO:0007669"/>
    <property type="project" value="TreeGrafter"/>
</dbReference>
<sequence length="961" mass="100678">MGSYLSMLGLSPGSPTPARTDLERPAHRPARPLYQVHRIQHVHRAQPARRQRLARSPPNWDPTNPSAFVNEAWRRFPMKRPQNSIMGPLPSDWWESYLKRNIWSLRHPRATWSPVMVKIAPPEQRARPSFTAAVVIKSAGPSEEKPPPDPCAKETVLRALWLSRKERVGLEESLFPASVDSARGTPEARRSAFKPLINSTAIVSFVPRPGPLKRGHHSQSSDYSLKRSSRSSADSVTSTPTRGSLVTKRNAISSSYSSRRDFSEPLGRRFPSGLSIQEPEWPLKKRGKSHHSHTIVATASDAETSGTSGSSGQANQEVLQPLSSLGHQLSQDLTLEKQTGLPWGSEDRKDAVMTATEAIPEARPGTQPPPDPTSSFSGTVPTAGTDPQLHNSAVAPSPLSMPIPLPELPPGTSCLSKLTTASALQASSSPTSPVADLTRPSTSPEADGSAAPLHSAPTSKSPLRVPASVAPAHSMLKPTWDPQHTSEVGGALDSRIPVAESVSSGSSLSRAPGILIPTFTPVFGSMAQPKTVPALAPVPARQSPLPVTPVSPHLSQGLAKSTSAAMPTTSTSTAKDAAFKPCLDLSVVKITHTVGSTCSVPASCQSFPLGPATGFVSPAPQHPAIPSVHTVAVFTQVLMSTSQVSPLKSTANLKGAAHPLSASGLAPPNQPAVEPGTSNPTSAFTTPLGSDPKPSCPPFPAGTSQHSSGAVDGQKKPCVFQSAPAPSVDSSFLLKDSITSPTPRPIQAQPVLDRTTQSALGGLTPPAYTLHIAAGIQPGFSSIPTDPSVGEASSTGLEVAKQSHQQSGPCGAVFGMTAPRPFAFGGLVAPMDCEEPETIVAVPQVVASGVVLNGTTRALDPFAQAWSQTTPSQGTPLASGTASFTPRNTLSEAPSALSIPVSGPLKAGSSTGFGMSFPSIQGSTGKDAFRSWTPLFSVGAKSKPPRTREHGQSRRHHAYKK</sequence>
<gene>
    <name evidence="2" type="primary">Pom121l2</name>
</gene>
<name>A0A8C5KNG2_JACJA</name>
<feature type="region of interest" description="Disordered" evidence="1">
    <location>
        <begin position="658"/>
        <end position="717"/>
    </location>
</feature>
<dbReference type="Pfam" id="PF15229">
    <property type="entry name" value="POM121"/>
    <property type="match status" value="1"/>
</dbReference>
<feature type="region of interest" description="Disordered" evidence="1">
    <location>
        <begin position="867"/>
        <end position="889"/>
    </location>
</feature>
<evidence type="ECO:0000313" key="3">
    <source>
        <dbReference type="Proteomes" id="UP000694385"/>
    </source>
</evidence>
<feature type="region of interest" description="Disordered" evidence="1">
    <location>
        <begin position="360"/>
        <end position="465"/>
    </location>
</feature>
<feature type="region of interest" description="Disordered" evidence="1">
    <location>
        <begin position="544"/>
        <end position="566"/>
    </location>
</feature>
<dbReference type="OMA" id="TIWSLRH"/>
<dbReference type="GeneTree" id="ENSGT00940000153253"/>
<evidence type="ECO:0000313" key="2">
    <source>
        <dbReference type="Ensembl" id="ENSJJAP00000011392.1"/>
    </source>
</evidence>
<dbReference type="PANTHER" id="PTHR23193">
    <property type="entry name" value="NUCLEAR PORE COMPLEX PROTEIN NUP"/>
    <property type="match status" value="1"/>
</dbReference>
<dbReference type="Proteomes" id="UP000694385">
    <property type="component" value="Unassembled WGS sequence"/>
</dbReference>
<keyword evidence="3" id="KW-1185">Reference proteome</keyword>
<accession>A0A8C5KNG2</accession>
<dbReference type="GO" id="GO:0005643">
    <property type="term" value="C:nuclear pore"/>
    <property type="evidence" value="ECO:0007669"/>
    <property type="project" value="TreeGrafter"/>
</dbReference>
<feature type="compositionally biased region" description="Polar residues" evidence="1">
    <location>
        <begin position="676"/>
        <end position="688"/>
    </location>
</feature>
<feature type="compositionally biased region" description="Polar residues" evidence="1">
    <location>
        <begin position="373"/>
        <end position="382"/>
    </location>
</feature>
<organism evidence="2 3">
    <name type="scientific">Jaculus jaculus</name>
    <name type="common">Lesser Egyptian jerboa</name>
    <dbReference type="NCBI Taxonomy" id="51337"/>
    <lineage>
        <taxon>Eukaryota</taxon>
        <taxon>Metazoa</taxon>
        <taxon>Chordata</taxon>
        <taxon>Craniata</taxon>
        <taxon>Vertebrata</taxon>
        <taxon>Euteleostomi</taxon>
        <taxon>Mammalia</taxon>
        <taxon>Eutheria</taxon>
        <taxon>Euarchontoglires</taxon>
        <taxon>Glires</taxon>
        <taxon>Rodentia</taxon>
        <taxon>Myomorpha</taxon>
        <taxon>Dipodoidea</taxon>
        <taxon>Dipodidae</taxon>
        <taxon>Dipodinae</taxon>
        <taxon>Jaculus</taxon>
    </lineage>
</organism>
<feature type="compositionally biased region" description="Pro residues" evidence="1">
    <location>
        <begin position="399"/>
        <end position="409"/>
    </location>
</feature>
<feature type="region of interest" description="Disordered" evidence="1">
    <location>
        <begin position="1"/>
        <end position="24"/>
    </location>
</feature>
<protein>
    <submittedName>
        <fullName evidence="2">POM121 transmembrane nucleoporin like 2</fullName>
    </submittedName>
</protein>
<reference evidence="2" key="2">
    <citation type="submission" date="2025-09" db="UniProtKB">
        <authorList>
            <consortium name="Ensembl"/>
        </authorList>
    </citation>
    <scope>IDENTIFICATION</scope>
</reference>
<evidence type="ECO:0000256" key="1">
    <source>
        <dbReference type="SAM" id="MobiDB-lite"/>
    </source>
</evidence>
<feature type="compositionally biased region" description="Basic residues" evidence="1">
    <location>
        <begin position="42"/>
        <end position="53"/>
    </location>
</feature>
<feature type="region of interest" description="Disordered" evidence="1">
    <location>
        <begin position="936"/>
        <end position="961"/>
    </location>
</feature>